<dbReference type="RefSeq" id="WP_260903146.1">
    <property type="nucleotide sequence ID" value="NZ_JAOCZP010000003.1"/>
</dbReference>
<evidence type="ECO:0000256" key="1">
    <source>
        <dbReference type="SAM" id="SignalP"/>
    </source>
</evidence>
<accession>A0ABT2LR85</accession>
<organism evidence="2 3">
    <name type="scientific">Chelativorans salis</name>
    <dbReference type="NCBI Taxonomy" id="2978478"/>
    <lineage>
        <taxon>Bacteria</taxon>
        <taxon>Pseudomonadati</taxon>
        <taxon>Pseudomonadota</taxon>
        <taxon>Alphaproteobacteria</taxon>
        <taxon>Hyphomicrobiales</taxon>
        <taxon>Phyllobacteriaceae</taxon>
        <taxon>Chelativorans</taxon>
    </lineage>
</organism>
<protein>
    <recommendedName>
        <fullName evidence="4">DUF945 domain-containing protein</fullName>
    </recommendedName>
</protein>
<dbReference type="Proteomes" id="UP001320831">
    <property type="component" value="Unassembled WGS sequence"/>
</dbReference>
<gene>
    <name evidence="2" type="ORF">N5A92_12605</name>
</gene>
<comment type="caution">
    <text evidence="2">The sequence shown here is derived from an EMBL/GenBank/DDBJ whole genome shotgun (WGS) entry which is preliminary data.</text>
</comment>
<keyword evidence="3" id="KW-1185">Reference proteome</keyword>
<proteinExistence type="predicted"/>
<keyword evidence="1" id="KW-0732">Signal</keyword>
<name>A0ABT2LR85_9HYPH</name>
<dbReference type="EMBL" id="JAOCZP010000003">
    <property type="protein sequence ID" value="MCT7375873.1"/>
    <property type="molecule type" value="Genomic_DNA"/>
</dbReference>
<reference evidence="2 3" key="1">
    <citation type="submission" date="2022-09" db="EMBL/GenBank/DDBJ databases">
        <title>Chelativorans salina sp. nov., a novel slightly halophilic bacterium isolated from a saline lake sediment enrichment.</title>
        <authorList>
            <person name="Gao L."/>
            <person name="Fang B.-Z."/>
            <person name="Li W.-J."/>
        </authorList>
    </citation>
    <scope>NUCLEOTIDE SEQUENCE [LARGE SCALE GENOMIC DNA]</scope>
    <source>
        <strain evidence="2 3">EGI FJ00035</strain>
    </source>
</reference>
<feature type="signal peptide" evidence="1">
    <location>
        <begin position="1"/>
        <end position="27"/>
    </location>
</feature>
<evidence type="ECO:0000313" key="3">
    <source>
        <dbReference type="Proteomes" id="UP001320831"/>
    </source>
</evidence>
<evidence type="ECO:0008006" key="4">
    <source>
        <dbReference type="Google" id="ProtNLM"/>
    </source>
</evidence>
<feature type="chain" id="PRO_5047529785" description="DUF945 domain-containing protein" evidence="1">
    <location>
        <begin position="28"/>
        <end position="398"/>
    </location>
</feature>
<evidence type="ECO:0000313" key="2">
    <source>
        <dbReference type="EMBL" id="MCT7375873.1"/>
    </source>
</evidence>
<sequence length="398" mass="42690">MERHSLCLKPAILAGALAAWGIPAAFAIEAEDVGERLKAITAKQHIEITYEDARMNGADVTLEAVTVSGPDGDVAVPVGDVTLRDVTEDGDGAYRVDSVAVDDFQYEGRSGTYSFAGFTMRGLVLPADAESDTFDGTMRYDQTGLARVNFEGKDGLLVSAEDINAEITVSDDDTMMLDSAVGSFLFDLRSVEGNANAVNVLKEMGYDQINGRARMEGSWRPSDGRTTVSRYEVTVEDAGTLHLMADFDGYTPDFIQAMDEMSKQSEENAGGGRNNTAQGMAMLGMMQRLTFHGMTLRFTDDSLTGKALDYAAKQQGSKPEDIVAQAKAIIPMQLGPYLGAELTQNLTQAVGTFLENPDNLEISAKPDTPVPFAMLMGAAMGAPEMLVKQIGLTVTANQ</sequence>